<keyword evidence="2" id="KW-1185">Reference proteome</keyword>
<reference evidence="2" key="1">
    <citation type="journal article" date="2023" name="G3 (Bethesda)">
        <title>Genome assembly and association tests identify interacting loci associated with vigor, precocity, and sex in interspecific pistachio rootstocks.</title>
        <authorList>
            <person name="Palmer W."/>
            <person name="Jacygrad E."/>
            <person name="Sagayaradj S."/>
            <person name="Cavanaugh K."/>
            <person name="Han R."/>
            <person name="Bertier L."/>
            <person name="Beede B."/>
            <person name="Kafkas S."/>
            <person name="Golino D."/>
            <person name="Preece J."/>
            <person name="Michelmore R."/>
        </authorList>
    </citation>
    <scope>NUCLEOTIDE SEQUENCE [LARGE SCALE GENOMIC DNA]</scope>
</reference>
<evidence type="ECO:0000313" key="2">
    <source>
        <dbReference type="Proteomes" id="UP001163603"/>
    </source>
</evidence>
<dbReference type="Proteomes" id="UP001163603">
    <property type="component" value="Chromosome 6"/>
</dbReference>
<name>A0ACC0YLG4_9ROSI</name>
<comment type="caution">
    <text evidence="1">The sequence shown here is derived from an EMBL/GenBank/DDBJ whole genome shotgun (WGS) entry which is preliminary data.</text>
</comment>
<accession>A0ACC0YLG4</accession>
<evidence type="ECO:0000313" key="1">
    <source>
        <dbReference type="EMBL" id="KAJ0038855.1"/>
    </source>
</evidence>
<dbReference type="EMBL" id="CM047741">
    <property type="protein sequence ID" value="KAJ0038855.1"/>
    <property type="molecule type" value="Genomic_DNA"/>
</dbReference>
<protein>
    <submittedName>
        <fullName evidence="1">Uncharacterized protein</fullName>
    </submittedName>
</protein>
<organism evidence="1 2">
    <name type="scientific">Pistacia integerrima</name>
    <dbReference type="NCBI Taxonomy" id="434235"/>
    <lineage>
        <taxon>Eukaryota</taxon>
        <taxon>Viridiplantae</taxon>
        <taxon>Streptophyta</taxon>
        <taxon>Embryophyta</taxon>
        <taxon>Tracheophyta</taxon>
        <taxon>Spermatophyta</taxon>
        <taxon>Magnoliopsida</taxon>
        <taxon>eudicotyledons</taxon>
        <taxon>Gunneridae</taxon>
        <taxon>Pentapetalae</taxon>
        <taxon>rosids</taxon>
        <taxon>malvids</taxon>
        <taxon>Sapindales</taxon>
        <taxon>Anacardiaceae</taxon>
        <taxon>Pistacia</taxon>
    </lineage>
</organism>
<gene>
    <name evidence="1" type="ORF">Pint_23797</name>
</gene>
<proteinExistence type="predicted"/>
<sequence>MISLLGPPELHKTVPQPSQSQPQGPQLPSADRFIDLLVADFNKMTVAATSPMGFTENASPTFLSSRNPCLDFFFHVVPNTPPHVLTHRLSSSWAHDPLTTLKLICNLRGVRGTGKSDNEGFYAAALWLHSLHPKTLACNVALFADFGYFKDLPEIIYRLIEGLDVRKIQKAEWMQRKGSGRRKSHEKRGYRVRSRGGRKQSLLPIDTRIKNAEERNKIKKEKASKLRKEKRFVMAKKVVERYSHDPDFRFLYDRVSDHFAECLKNDMKFYEAGKFRKVSLAAKWCPSIDSSFDRSTLICESIARKVFPRESYPEYEGIEEAHYAYRVRDRLRKQVLVPLRKVLELPEVYIGANRWDSIPYNRVASVAMKFYKEKFLKHDQERFSKYLEEAKSGKAKIAAGALLPHEIIASLDDLDGGQVAEIQWKRMVDDLLKKGKLRNCLAVSDVSGSMTGIPMEVSVALGVLVSELSEEPWKGKIITFSENPELQMVEGDDLKSKTEFVRNMNWGANTDFQKVFDLILKVAVNGNLKPQQMIKRLFVFSDMEFDQAGINPWETDYQIIERKYTEKGYGSVVPEIVFWNLRDSSGTPVAATQKGVALVSGFSKNLLTLFFDNDGAIDTELTMEAAISGEEYEKLVVVD</sequence>